<keyword evidence="8" id="KW-1185">Reference proteome</keyword>
<evidence type="ECO:0000256" key="4">
    <source>
        <dbReference type="ARBA" id="ARBA00023136"/>
    </source>
</evidence>
<proteinExistence type="predicted"/>
<dbReference type="InterPro" id="IPR011020">
    <property type="entry name" value="HTTM-like"/>
</dbReference>
<feature type="transmembrane region" description="Helical" evidence="5">
    <location>
        <begin position="162"/>
        <end position="182"/>
    </location>
</feature>
<dbReference type="PANTHER" id="PTHR39535:SF2">
    <property type="entry name" value="HTTM DOMAIN-CONTAINING PROTEIN"/>
    <property type="match status" value="1"/>
</dbReference>
<feature type="transmembrane region" description="Helical" evidence="5">
    <location>
        <begin position="226"/>
        <end position="246"/>
    </location>
</feature>
<organism evidence="7 8">
    <name type="scientific">Brevibacillus aydinogluensis</name>
    <dbReference type="NCBI Taxonomy" id="927786"/>
    <lineage>
        <taxon>Bacteria</taxon>
        <taxon>Bacillati</taxon>
        <taxon>Bacillota</taxon>
        <taxon>Bacilli</taxon>
        <taxon>Bacillales</taxon>
        <taxon>Paenibacillaceae</taxon>
        <taxon>Brevibacillus</taxon>
    </lineage>
</organism>
<evidence type="ECO:0000259" key="6">
    <source>
        <dbReference type="SMART" id="SM00752"/>
    </source>
</evidence>
<sequence>MFEKLGSFAYNLALTQNPWTNVYGLARSLMALSTALTLAVNDAHTFFRPSSGMDVYPTCVNTISLFCTVPNDYFYLDMVRWIAVVLLLIVASGWRPRITGVIHWWICYSFNVSAITLDGGDQVAAVFTFLLLPITLTDSRKWHWQKAHEPQVVSDHVIIRRIIALVTFFAIRLQVAIIYFHSSVAKMFESTWLNGTSVYYYLRDPMLGLPSFFLQLVNPILTSPAVVLPTWGTLVLQVCLFGALFAPKKYWKYFLIAALLMHEVIAVMLGLISFSMIMSAVLILYLRPVEQEFTSLHRIRLFKKETSPTQKDYHLSPQQVKGA</sequence>
<protein>
    <submittedName>
        <fullName evidence="7">HTTM domain-containing protein</fullName>
    </submittedName>
</protein>
<gene>
    <name evidence="7" type="ORF">BSPP4475_16815</name>
</gene>
<evidence type="ECO:0000256" key="2">
    <source>
        <dbReference type="ARBA" id="ARBA00022692"/>
    </source>
</evidence>
<evidence type="ECO:0000256" key="5">
    <source>
        <dbReference type="SAM" id="Phobius"/>
    </source>
</evidence>
<feature type="domain" description="HTTM-like" evidence="6">
    <location>
        <begin position="15"/>
        <end position="290"/>
    </location>
</feature>
<reference evidence="7" key="1">
    <citation type="submission" date="2023-07" db="EMBL/GenBank/DDBJ databases">
        <authorList>
            <person name="Ivanov I."/>
            <person name="Teneva D."/>
            <person name="Stoikov I."/>
        </authorList>
    </citation>
    <scope>NUCLEOTIDE SEQUENCE</scope>
    <source>
        <strain evidence="7">4475</strain>
    </source>
</reference>
<dbReference type="InterPro" id="IPR023894">
    <property type="entry name" value="Sporulation_SdpB"/>
</dbReference>
<keyword evidence="3 5" id="KW-1133">Transmembrane helix</keyword>
<dbReference type="RefSeq" id="WP_171565040.1">
    <property type="nucleotide sequence ID" value="NZ_JAUSVZ010000025.1"/>
</dbReference>
<accession>A0AA48MCU9</accession>
<dbReference type="EMBL" id="OY569118">
    <property type="protein sequence ID" value="CAJ1003973.1"/>
    <property type="molecule type" value="Genomic_DNA"/>
</dbReference>
<comment type="subcellular location">
    <subcellularLocation>
        <location evidence="1">Endomembrane system</location>
        <topology evidence="1">Multi-pass membrane protein</topology>
    </subcellularLocation>
</comment>
<keyword evidence="4 5" id="KW-0472">Membrane</keyword>
<dbReference type="PANTHER" id="PTHR39535">
    <property type="entry name" value="SPORULATION-DELAYING PROTEIN SDPB"/>
    <property type="match status" value="1"/>
</dbReference>
<evidence type="ECO:0000256" key="3">
    <source>
        <dbReference type="ARBA" id="ARBA00022989"/>
    </source>
</evidence>
<name>A0AA48MCU9_9BACL</name>
<evidence type="ECO:0000256" key="1">
    <source>
        <dbReference type="ARBA" id="ARBA00004127"/>
    </source>
</evidence>
<evidence type="ECO:0000313" key="7">
    <source>
        <dbReference type="EMBL" id="CAJ1003973.1"/>
    </source>
</evidence>
<dbReference type="GO" id="GO:0012505">
    <property type="term" value="C:endomembrane system"/>
    <property type="evidence" value="ECO:0007669"/>
    <property type="project" value="UniProtKB-SubCell"/>
</dbReference>
<feature type="transmembrane region" description="Helical" evidence="5">
    <location>
        <begin position="123"/>
        <end position="142"/>
    </location>
</feature>
<dbReference type="NCBIfam" id="TIGR04033">
    <property type="entry name" value="export_SdpB"/>
    <property type="match status" value="1"/>
</dbReference>
<dbReference type="AlphaFoldDB" id="A0AA48MCU9"/>
<dbReference type="KEGG" id="bayd:BSPP4475_16815"/>
<evidence type="ECO:0000313" key="8">
    <source>
        <dbReference type="Proteomes" id="UP001189619"/>
    </source>
</evidence>
<dbReference type="SMART" id="SM00752">
    <property type="entry name" value="HTTM"/>
    <property type="match status" value="1"/>
</dbReference>
<dbReference type="Proteomes" id="UP001189619">
    <property type="component" value="Chromosome"/>
</dbReference>
<keyword evidence="2 5" id="KW-0812">Transmembrane</keyword>
<feature type="transmembrane region" description="Helical" evidence="5">
    <location>
        <begin position="253"/>
        <end position="286"/>
    </location>
</feature>
<dbReference type="InterPro" id="IPR052964">
    <property type="entry name" value="Sporulation_signal_mat"/>
</dbReference>